<feature type="domain" description="Amine oxidase" evidence="1">
    <location>
        <begin position="349"/>
        <end position="477"/>
    </location>
</feature>
<dbReference type="InterPro" id="IPR002937">
    <property type="entry name" value="Amino_oxidase"/>
</dbReference>
<dbReference type="Proteomes" id="UP000371041">
    <property type="component" value="Chromosome"/>
</dbReference>
<gene>
    <name evidence="2" type="ORF">GIY23_13790</name>
</gene>
<dbReference type="SUPFAM" id="SSF51905">
    <property type="entry name" value="FAD/NAD(P)-binding domain"/>
    <property type="match status" value="1"/>
</dbReference>
<sequence>MRQVDVAIVGAGLAGLSAARHLSRRGLSVTVLEQADDVGGRVRTDEVSGFRLDRGFQILLPAYPEVRALFSLPRLGPCPFPRAVAVPDASGTRRVLADPRRRPGALPDLFGSRDLSTCDPLALAAVSTRDLLTPANRLLTARDRSTRTELRRWGLSERAIARVLRPFLAGVFLEDRLDTSARFFHLVWRSFARASPVVPSGGMGVLAHDLADRLPAGSIRCDAGVASVENSRAVLESGETVSADAIVVATDGTTAARLLPGLRAPRWNSVTTFYHRSQSSPSDGAVLTTDPHGHLLNTVVLSDVAASYAPRGSTLVSTSVLGVPSDLRGRCGSEVGGPVPPPQFVPRGVGVLLSTRRTRREPLPCEARTGTTEPLTFLRLGTYEACPTGTKEVPKCTLTDTERAVRERLARLHQGTTGDVELVSHYPVARAVPTLTAGSPLRRPVRLAPGLYVCGDHRETPSIQGALFSGRRAAGAALADLRRR</sequence>
<dbReference type="Gene3D" id="3.50.50.60">
    <property type="entry name" value="FAD/NAD(P)-binding domain"/>
    <property type="match status" value="1"/>
</dbReference>
<dbReference type="PANTHER" id="PTHR42841">
    <property type="entry name" value="AMINE OXIDASE"/>
    <property type="match status" value="1"/>
</dbReference>
<reference evidence="3" key="1">
    <citation type="submission" date="2019-11" db="EMBL/GenBank/DDBJ databases">
        <title>The complete genome sequence of Saccharopolyspora sp. E2A.</title>
        <authorList>
            <person name="Zhang G."/>
        </authorList>
    </citation>
    <scope>NUCLEOTIDE SEQUENCE [LARGE SCALE GENOMIC DNA]</scope>
    <source>
        <strain evidence="3">E2A</strain>
    </source>
</reference>
<dbReference type="RefSeq" id="WP_154077035.1">
    <property type="nucleotide sequence ID" value="NZ_CP045929.1"/>
</dbReference>
<evidence type="ECO:0000259" key="1">
    <source>
        <dbReference type="Pfam" id="PF01593"/>
    </source>
</evidence>
<name>A0A5Q3Q7W0_9PSEU</name>
<dbReference type="EMBL" id="CP045929">
    <property type="protein sequence ID" value="QGK70453.1"/>
    <property type="molecule type" value="Genomic_DNA"/>
</dbReference>
<evidence type="ECO:0000313" key="3">
    <source>
        <dbReference type="Proteomes" id="UP000371041"/>
    </source>
</evidence>
<dbReference type="Pfam" id="PF01593">
    <property type="entry name" value="Amino_oxidase"/>
    <property type="match status" value="2"/>
</dbReference>
<proteinExistence type="predicted"/>
<organism evidence="2 3">
    <name type="scientific">Allosaccharopolyspora coralli</name>
    <dbReference type="NCBI Taxonomy" id="2665642"/>
    <lineage>
        <taxon>Bacteria</taxon>
        <taxon>Bacillati</taxon>
        <taxon>Actinomycetota</taxon>
        <taxon>Actinomycetes</taxon>
        <taxon>Pseudonocardiales</taxon>
        <taxon>Pseudonocardiaceae</taxon>
        <taxon>Allosaccharopolyspora</taxon>
    </lineage>
</organism>
<dbReference type="InterPro" id="IPR036188">
    <property type="entry name" value="FAD/NAD-bd_sf"/>
</dbReference>
<dbReference type="KEGG" id="sace:GIY23_13790"/>
<dbReference type="PRINTS" id="PR00419">
    <property type="entry name" value="ADXRDTASE"/>
</dbReference>
<accession>A0A5Q3Q7W0</accession>
<evidence type="ECO:0000313" key="2">
    <source>
        <dbReference type="EMBL" id="QGK70453.1"/>
    </source>
</evidence>
<keyword evidence="3" id="KW-1185">Reference proteome</keyword>
<feature type="domain" description="Amine oxidase" evidence="1">
    <location>
        <begin position="13"/>
        <end position="281"/>
    </location>
</feature>
<protein>
    <submittedName>
        <fullName evidence="2">FAD-dependent oxidoreductase</fullName>
    </submittedName>
</protein>
<dbReference type="GO" id="GO:0016491">
    <property type="term" value="F:oxidoreductase activity"/>
    <property type="evidence" value="ECO:0007669"/>
    <property type="project" value="InterPro"/>
</dbReference>
<dbReference type="AlphaFoldDB" id="A0A5Q3Q7W0"/>